<evidence type="ECO:0000313" key="1">
    <source>
        <dbReference type="EMBL" id="MBC6491741.1"/>
    </source>
</evidence>
<gene>
    <name evidence="1" type="ORF">BC349_11830</name>
</gene>
<comment type="caution">
    <text evidence="1">The sequence shown here is derived from an EMBL/GenBank/DDBJ whole genome shotgun (WGS) entry which is preliminary data.</text>
</comment>
<accession>A0ABR7M9Y4</accession>
<dbReference type="Pfam" id="PF14114">
    <property type="entry name" value="DUF4286"/>
    <property type="match status" value="1"/>
</dbReference>
<name>A0ABR7M9Y4_9BACT</name>
<dbReference type="RefSeq" id="WP_187257061.1">
    <property type="nucleotide sequence ID" value="NZ_JBHULF010000007.1"/>
</dbReference>
<sequence>MFIYNVTTHVDWSIAEEWLKWMKDEHIPEVTATGCFETGRILRLMEVDETDGPTYAVQYSAASKADYNRYISLYAEGMRKKVFEKWGERTIAFRSLMELVY</sequence>
<protein>
    <recommendedName>
        <fullName evidence="3">DUF4286 domain-containing protein</fullName>
    </recommendedName>
</protein>
<evidence type="ECO:0000313" key="2">
    <source>
        <dbReference type="Proteomes" id="UP000765802"/>
    </source>
</evidence>
<organism evidence="1 2">
    <name type="scientific">Flavihumibacter stibioxidans</name>
    <dbReference type="NCBI Taxonomy" id="1834163"/>
    <lineage>
        <taxon>Bacteria</taxon>
        <taxon>Pseudomonadati</taxon>
        <taxon>Bacteroidota</taxon>
        <taxon>Chitinophagia</taxon>
        <taxon>Chitinophagales</taxon>
        <taxon>Chitinophagaceae</taxon>
        <taxon>Flavihumibacter</taxon>
    </lineage>
</organism>
<dbReference type="InterPro" id="IPR025563">
    <property type="entry name" value="DUF4286"/>
</dbReference>
<dbReference type="Proteomes" id="UP000765802">
    <property type="component" value="Unassembled WGS sequence"/>
</dbReference>
<reference evidence="1 2" key="1">
    <citation type="submission" date="2016-07" db="EMBL/GenBank/DDBJ databases">
        <title>Genome analysis of Flavihumibacter stibioxidans YS-17.</title>
        <authorList>
            <person name="Shi K."/>
            <person name="Han Y."/>
            <person name="Wang G."/>
        </authorList>
    </citation>
    <scope>NUCLEOTIDE SEQUENCE [LARGE SCALE GENOMIC DNA]</scope>
    <source>
        <strain evidence="1 2">YS-17</strain>
    </source>
</reference>
<evidence type="ECO:0008006" key="3">
    <source>
        <dbReference type="Google" id="ProtNLM"/>
    </source>
</evidence>
<proteinExistence type="predicted"/>
<dbReference type="EMBL" id="MBUA01000023">
    <property type="protein sequence ID" value="MBC6491741.1"/>
    <property type="molecule type" value="Genomic_DNA"/>
</dbReference>
<keyword evidence="2" id="KW-1185">Reference proteome</keyword>